<comment type="caution">
    <text evidence="1">The sequence shown here is derived from an EMBL/GenBank/DDBJ whole genome shotgun (WGS) entry which is preliminary data.</text>
</comment>
<accession>A0A150LWC8</accession>
<dbReference type="AlphaFoldDB" id="A0A150LWC8"/>
<organism evidence="1 2">
    <name type="scientific">Caldibacillus debilis</name>
    <dbReference type="NCBI Taxonomy" id="301148"/>
    <lineage>
        <taxon>Bacteria</taxon>
        <taxon>Bacillati</taxon>
        <taxon>Bacillota</taxon>
        <taxon>Bacilli</taxon>
        <taxon>Bacillales</taxon>
        <taxon>Bacillaceae</taxon>
        <taxon>Caldibacillus</taxon>
    </lineage>
</organism>
<protein>
    <submittedName>
        <fullName evidence="1">Uncharacterized protein</fullName>
    </submittedName>
</protein>
<evidence type="ECO:0000313" key="2">
    <source>
        <dbReference type="Proteomes" id="UP000075683"/>
    </source>
</evidence>
<evidence type="ECO:0000313" key="1">
    <source>
        <dbReference type="EMBL" id="KYD16252.1"/>
    </source>
</evidence>
<sequence>MGKFISLKMGNFKSLSTNVISAWQGKSDSPCASCSHLPGG</sequence>
<name>A0A150LWC8_9BACI</name>
<dbReference type="Proteomes" id="UP000075683">
    <property type="component" value="Unassembled WGS sequence"/>
</dbReference>
<proteinExistence type="predicted"/>
<dbReference type="EMBL" id="LQYT01000064">
    <property type="protein sequence ID" value="KYD16252.1"/>
    <property type="molecule type" value="Genomic_DNA"/>
</dbReference>
<reference evidence="1 2" key="1">
    <citation type="submission" date="2016-01" db="EMBL/GenBank/DDBJ databases">
        <title>Draft Genome Sequences of Seven Thermophilic Sporeformers Isolated from Foods.</title>
        <authorList>
            <person name="Berendsen E.M."/>
            <person name="Wells-Bennik M.H."/>
            <person name="Krawcyk A.O."/>
            <person name="De Jong A."/>
            <person name="Holsappel S."/>
            <person name="Eijlander R.T."/>
            <person name="Kuipers O.P."/>
        </authorList>
    </citation>
    <scope>NUCLEOTIDE SEQUENCE [LARGE SCALE GENOMIC DNA]</scope>
    <source>
        <strain evidence="1 2">B4135</strain>
    </source>
</reference>
<gene>
    <name evidence="1" type="ORF">B4135_0158</name>
</gene>